<evidence type="ECO:0000313" key="2">
    <source>
        <dbReference type="Proteomes" id="UP000694287"/>
    </source>
</evidence>
<dbReference type="Proteomes" id="UP000694287">
    <property type="component" value="Unassembled WGS sequence"/>
</dbReference>
<name>A0ABS6V1M1_9PSEU</name>
<accession>A0ABS6V1M1</accession>
<sequence length="95" mass="10386">MGPPFEGVLDALPMPATSIYSPPNGIDVWGTCLDRLAPGTENIGVYTTHLGLVHHPAVIWGIADPLAHPAERWEPFRAPLPLRMAYVTPSPHRRT</sequence>
<dbReference type="RefSeq" id="WP_218600967.1">
    <property type="nucleotide sequence ID" value="NZ_JADQDJ010000007.1"/>
</dbReference>
<keyword evidence="2" id="KW-1185">Reference proteome</keyword>
<dbReference type="EMBL" id="JADQDK010000001">
    <property type="protein sequence ID" value="MBW0138413.1"/>
    <property type="molecule type" value="Genomic_DNA"/>
</dbReference>
<protein>
    <submittedName>
        <fullName evidence="1">Uncharacterized protein</fullName>
    </submittedName>
</protein>
<evidence type="ECO:0000313" key="1">
    <source>
        <dbReference type="EMBL" id="MBW0138413.1"/>
    </source>
</evidence>
<gene>
    <name evidence="1" type="ORF">I4I81_29730</name>
</gene>
<organism evidence="1 2">
    <name type="scientific">Pseudonocardia abyssalis</name>
    <dbReference type="NCBI Taxonomy" id="2792008"/>
    <lineage>
        <taxon>Bacteria</taxon>
        <taxon>Bacillati</taxon>
        <taxon>Actinomycetota</taxon>
        <taxon>Actinomycetes</taxon>
        <taxon>Pseudonocardiales</taxon>
        <taxon>Pseudonocardiaceae</taxon>
        <taxon>Pseudonocardia</taxon>
    </lineage>
</organism>
<comment type="caution">
    <text evidence="1">The sequence shown here is derived from an EMBL/GenBank/DDBJ whole genome shotgun (WGS) entry which is preliminary data.</text>
</comment>
<reference evidence="1 2" key="1">
    <citation type="submission" date="2020-11" db="EMBL/GenBank/DDBJ databases">
        <title>Pseudonocardia abyssalis sp. nov. and Pseudonocardia oceani sp. nov., description and phylogenomic analysis of two novel actinomycetes isolated from the deep Southern Ocean.</title>
        <authorList>
            <person name="Parra J."/>
        </authorList>
    </citation>
    <scope>NUCLEOTIDE SEQUENCE [LARGE SCALE GENOMIC DNA]</scope>
    <source>
        <strain evidence="1 2">KRD-168</strain>
    </source>
</reference>
<proteinExistence type="predicted"/>